<evidence type="ECO:0008006" key="3">
    <source>
        <dbReference type="Google" id="ProtNLM"/>
    </source>
</evidence>
<proteinExistence type="predicted"/>
<sequence>MTRGWIAAAMIAALAGCAETGREYVEVPLFVAGGEPSFSSDGWTLTLTRADVAFGPLYLCTTESASPEHCESAILELTSAVTIDGVDPSPQSVGTAFGITGTARSAMWDYGISWLPTQTRARPLEGAVDGEHSARFVAQVTHEDGRAFEVRADLAIAPSTRGVIVVRGRRVEEHEITSSDDALTVRVDPIAWWQRLDLDRLAARAADGEDPVVLTPEDDADYDALVLAMTAGELPALSWGAPE</sequence>
<name>A0A0F6SHZ0_9BACT</name>
<dbReference type="STRING" id="927083.DB32_008428"/>
<dbReference type="AlphaFoldDB" id="A0A0F6SHZ0"/>
<dbReference type="Proteomes" id="UP000034883">
    <property type="component" value="Chromosome"/>
</dbReference>
<keyword evidence="2" id="KW-1185">Reference proteome</keyword>
<gene>
    <name evidence="1" type="ORF">DB32_008428</name>
</gene>
<dbReference type="RefSeq" id="WP_053238158.1">
    <property type="nucleotide sequence ID" value="NZ_CP011125.1"/>
</dbReference>
<dbReference type="OrthoDB" id="5501289at2"/>
<protein>
    <recommendedName>
        <fullName evidence="3">Lipoprotein</fullName>
    </recommendedName>
</protein>
<organism evidence="1 2">
    <name type="scientific">Sandaracinus amylolyticus</name>
    <dbReference type="NCBI Taxonomy" id="927083"/>
    <lineage>
        <taxon>Bacteria</taxon>
        <taxon>Pseudomonadati</taxon>
        <taxon>Myxococcota</taxon>
        <taxon>Polyangia</taxon>
        <taxon>Polyangiales</taxon>
        <taxon>Sandaracinaceae</taxon>
        <taxon>Sandaracinus</taxon>
    </lineage>
</organism>
<dbReference type="PROSITE" id="PS51257">
    <property type="entry name" value="PROKAR_LIPOPROTEIN"/>
    <property type="match status" value="1"/>
</dbReference>
<evidence type="ECO:0000313" key="2">
    <source>
        <dbReference type="Proteomes" id="UP000034883"/>
    </source>
</evidence>
<evidence type="ECO:0000313" key="1">
    <source>
        <dbReference type="EMBL" id="AKF11279.1"/>
    </source>
</evidence>
<reference evidence="1 2" key="1">
    <citation type="submission" date="2015-03" db="EMBL/GenBank/DDBJ databases">
        <title>Genome assembly of Sandaracinus amylolyticus DSM 53668.</title>
        <authorList>
            <person name="Sharma G."/>
            <person name="Subramanian S."/>
        </authorList>
    </citation>
    <scope>NUCLEOTIDE SEQUENCE [LARGE SCALE GENOMIC DNA]</scope>
    <source>
        <strain evidence="1 2">DSM 53668</strain>
    </source>
</reference>
<dbReference type="EMBL" id="CP011125">
    <property type="protein sequence ID" value="AKF11279.1"/>
    <property type="molecule type" value="Genomic_DNA"/>
</dbReference>
<dbReference type="KEGG" id="samy:DB32_008428"/>
<accession>A0A0F6SHZ0</accession>